<accession>A0A1H1UWI0</accession>
<dbReference type="InterPro" id="IPR036425">
    <property type="entry name" value="MoaB/Mog-like_dom_sf"/>
</dbReference>
<dbReference type="PANTHER" id="PTHR10192">
    <property type="entry name" value="MOLYBDOPTERIN BIOSYNTHESIS PROTEIN"/>
    <property type="match status" value="1"/>
</dbReference>
<comment type="similarity">
    <text evidence="3 7">Belongs to the MoeA family.</text>
</comment>
<dbReference type="SUPFAM" id="SSF63867">
    <property type="entry name" value="MoeA C-terminal domain-like"/>
    <property type="match status" value="1"/>
</dbReference>
<evidence type="ECO:0000313" key="9">
    <source>
        <dbReference type="EMBL" id="SDS76189.1"/>
    </source>
</evidence>
<dbReference type="InterPro" id="IPR005110">
    <property type="entry name" value="MoeA_linker/N"/>
</dbReference>
<name>A0A1H1UWI0_9CELL</name>
<evidence type="ECO:0000256" key="4">
    <source>
        <dbReference type="ARBA" id="ARBA00022505"/>
    </source>
</evidence>
<evidence type="ECO:0000256" key="7">
    <source>
        <dbReference type="RuleBase" id="RU365090"/>
    </source>
</evidence>
<dbReference type="Gene3D" id="2.170.190.11">
    <property type="entry name" value="Molybdopterin biosynthesis moea protein, domain 3"/>
    <property type="match status" value="1"/>
</dbReference>
<gene>
    <name evidence="9" type="ORF">SAMN04489860_2302</name>
</gene>
<keyword evidence="7" id="KW-0479">Metal-binding</keyword>
<dbReference type="Pfam" id="PF03453">
    <property type="entry name" value="MoeA_N"/>
    <property type="match status" value="1"/>
</dbReference>
<feature type="domain" description="MoaB/Mog" evidence="8">
    <location>
        <begin position="212"/>
        <end position="350"/>
    </location>
</feature>
<dbReference type="eggNOG" id="COG0303">
    <property type="taxonomic scope" value="Bacteria"/>
</dbReference>
<dbReference type="GO" id="GO:0046872">
    <property type="term" value="F:metal ion binding"/>
    <property type="evidence" value="ECO:0007669"/>
    <property type="project" value="UniProtKB-UniRule"/>
</dbReference>
<dbReference type="InterPro" id="IPR001453">
    <property type="entry name" value="MoaB/Mog_dom"/>
</dbReference>
<dbReference type="Gene3D" id="2.40.340.10">
    <property type="entry name" value="MoeA, C-terminal, domain IV"/>
    <property type="match status" value="1"/>
</dbReference>
<keyword evidence="4 7" id="KW-0500">Molybdenum</keyword>
<dbReference type="InterPro" id="IPR036688">
    <property type="entry name" value="MoeA_C_domain_IV_sf"/>
</dbReference>
<dbReference type="Gene3D" id="3.40.980.10">
    <property type="entry name" value="MoaB/Mog-like domain"/>
    <property type="match status" value="1"/>
</dbReference>
<dbReference type="EMBL" id="LT629776">
    <property type="protein sequence ID" value="SDS76189.1"/>
    <property type="molecule type" value="Genomic_DNA"/>
</dbReference>
<dbReference type="STRING" id="545619.SAMN04489860_2302"/>
<dbReference type="OrthoDB" id="9804758at2"/>
<dbReference type="InterPro" id="IPR038987">
    <property type="entry name" value="MoeA-like"/>
</dbReference>
<keyword evidence="10" id="KW-1185">Reference proteome</keyword>
<comment type="catalytic activity">
    <reaction evidence="6">
        <text>adenylyl-molybdopterin + molybdate = Mo-molybdopterin + AMP + H(+)</text>
        <dbReference type="Rhea" id="RHEA:35047"/>
        <dbReference type="ChEBI" id="CHEBI:15378"/>
        <dbReference type="ChEBI" id="CHEBI:36264"/>
        <dbReference type="ChEBI" id="CHEBI:62727"/>
        <dbReference type="ChEBI" id="CHEBI:71302"/>
        <dbReference type="ChEBI" id="CHEBI:456215"/>
        <dbReference type="EC" id="2.10.1.1"/>
    </reaction>
</comment>
<dbReference type="UniPathway" id="UPA00344"/>
<dbReference type="GO" id="GO:0006777">
    <property type="term" value="P:Mo-molybdopterin cofactor biosynthetic process"/>
    <property type="evidence" value="ECO:0007669"/>
    <property type="project" value="UniProtKB-UniRule"/>
</dbReference>
<dbReference type="InterPro" id="IPR005111">
    <property type="entry name" value="MoeA_C_domain_IV"/>
</dbReference>
<evidence type="ECO:0000256" key="6">
    <source>
        <dbReference type="ARBA" id="ARBA00047317"/>
    </source>
</evidence>
<dbReference type="Pfam" id="PF00994">
    <property type="entry name" value="MoCF_biosynth"/>
    <property type="match status" value="1"/>
</dbReference>
<evidence type="ECO:0000259" key="8">
    <source>
        <dbReference type="SMART" id="SM00852"/>
    </source>
</evidence>
<dbReference type="InterPro" id="IPR036135">
    <property type="entry name" value="MoeA_linker/N_sf"/>
</dbReference>
<dbReference type="Gene3D" id="3.90.105.10">
    <property type="entry name" value="Molybdopterin biosynthesis moea protein, domain 2"/>
    <property type="match status" value="1"/>
</dbReference>
<evidence type="ECO:0000256" key="5">
    <source>
        <dbReference type="ARBA" id="ARBA00023150"/>
    </source>
</evidence>
<dbReference type="Pfam" id="PF03454">
    <property type="entry name" value="MoeA_C"/>
    <property type="match status" value="1"/>
</dbReference>
<evidence type="ECO:0000256" key="3">
    <source>
        <dbReference type="ARBA" id="ARBA00010763"/>
    </source>
</evidence>
<organism evidence="9 10">
    <name type="scientific">Paraoerskovia marina</name>
    <dbReference type="NCBI Taxonomy" id="545619"/>
    <lineage>
        <taxon>Bacteria</taxon>
        <taxon>Bacillati</taxon>
        <taxon>Actinomycetota</taxon>
        <taxon>Actinomycetes</taxon>
        <taxon>Micrococcales</taxon>
        <taxon>Cellulomonadaceae</taxon>
        <taxon>Paraoerskovia</taxon>
    </lineage>
</organism>
<sequence length="427" mass="43425">MLTVGAGHYGGCVDVARSQDPPPVAGGRTSVEQHRADVAQLLRPRLALGDRGAVTVPVEEAFGRVLAADVVARVAVPAFRNSQMDGFAVRSVDVTRPVRLPVSGEIAAGASPGPLVPGTAARIMTGAPVPDGADAVVPVEDTDVGRFCPGEIPAVVGLREPVPPGLFVREAGSDVAEGEVIVPAGTLVGPAHVAAIAACGARAVVWRQPRVAVISTGSEVVSPAAELGAGQVFDANGPALAAAVRAAGAEVVGPFRVADAPQALGDLLDDVAARVDLILTSGGVSQGAYEVVKDLLRSAGEVEFRSVAMQPGGPQGWGTYRGTPILTFPGNPVSAQVSFVVLLRDELLRAAGLPGRGTVRLPLAGATTSPAGRRQFLRGARDGDAVRVVGGPGSHLVATMARADVLIDVPEDVTELQAGDEVEVWPL</sequence>
<evidence type="ECO:0000256" key="1">
    <source>
        <dbReference type="ARBA" id="ARBA00002901"/>
    </source>
</evidence>
<dbReference type="SMART" id="SM00852">
    <property type="entry name" value="MoCF_biosynth"/>
    <property type="match status" value="1"/>
</dbReference>
<dbReference type="GO" id="GO:0061599">
    <property type="term" value="F:molybdopterin molybdotransferase activity"/>
    <property type="evidence" value="ECO:0007669"/>
    <property type="project" value="UniProtKB-UniRule"/>
</dbReference>
<dbReference type="SUPFAM" id="SSF63882">
    <property type="entry name" value="MoeA N-terminal region -like"/>
    <property type="match status" value="1"/>
</dbReference>
<dbReference type="AlphaFoldDB" id="A0A1H1UWI0"/>
<evidence type="ECO:0000313" key="10">
    <source>
        <dbReference type="Proteomes" id="UP000185663"/>
    </source>
</evidence>
<protein>
    <recommendedName>
        <fullName evidence="7">Molybdopterin molybdenumtransferase</fullName>
        <ecNumber evidence="7">2.10.1.1</ecNumber>
    </recommendedName>
</protein>
<keyword evidence="7" id="KW-0808">Transferase</keyword>
<dbReference type="CDD" id="cd00887">
    <property type="entry name" value="MoeA"/>
    <property type="match status" value="1"/>
</dbReference>
<dbReference type="EC" id="2.10.1.1" evidence="7"/>
<evidence type="ECO:0000256" key="2">
    <source>
        <dbReference type="ARBA" id="ARBA00005046"/>
    </source>
</evidence>
<dbReference type="GO" id="GO:0005829">
    <property type="term" value="C:cytosol"/>
    <property type="evidence" value="ECO:0007669"/>
    <property type="project" value="TreeGrafter"/>
</dbReference>
<reference evidence="9 10" key="1">
    <citation type="submission" date="2016-10" db="EMBL/GenBank/DDBJ databases">
        <authorList>
            <person name="de Groot N.N."/>
        </authorList>
    </citation>
    <scope>NUCLEOTIDE SEQUENCE [LARGE SCALE GENOMIC DNA]</scope>
    <source>
        <strain evidence="9 10">DSM 22126</strain>
    </source>
</reference>
<comment type="pathway">
    <text evidence="2 7">Cofactor biosynthesis; molybdopterin biosynthesis.</text>
</comment>
<dbReference type="NCBIfam" id="TIGR00177">
    <property type="entry name" value="molyb_syn"/>
    <property type="match status" value="1"/>
</dbReference>
<dbReference type="SUPFAM" id="SSF53218">
    <property type="entry name" value="Molybdenum cofactor biosynthesis proteins"/>
    <property type="match status" value="1"/>
</dbReference>
<dbReference type="PANTHER" id="PTHR10192:SF5">
    <property type="entry name" value="GEPHYRIN"/>
    <property type="match status" value="1"/>
</dbReference>
<keyword evidence="7" id="KW-0460">Magnesium</keyword>
<comment type="cofactor">
    <cofactor evidence="7">
        <name>Mg(2+)</name>
        <dbReference type="ChEBI" id="CHEBI:18420"/>
    </cofactor>
</comment>
<proteinExistence type="inferred from homology"/>
<comment type="function">
    <text evidence="1 7">Catalyzes the insertion of molybdate into adenylated molybdopterin with the concomitant release of AMP.</text>
</comment>
<keyword evidence="5 7" id="KW-0501">Molybdenum cofactor biosynthesis</keyword>
<dbReference type="Proteomes" id="UP000185663">
    <property type="component" value="Chromosome I"/>
</dbReference>
<dbReference type="NCBIfam" id="NF045515">
    <property type="entry name" value="Glp_gephyrin"/>
    <property type="match status" value="1"/>
</dbReference>